<dbReference type="OrthoDB" id="10604839at2759"/>
<feature type="compositionally biased region" description="Polar residues" evidence="1">
    <location>
        <begin position="266"/>
        <end position="289"/>
    </location>
</feature>
<dbReference type="InterPro" id="IPR021109">
    <property type="entry name" value="Peptidase_aspartic_dom_sf"/>
</dbReference>
<accession>A0A2S4PJ68</accession>
<keyword evidence="3" id="KW-1185">Reference proteome</keyword>
<dbReference type="EMBL" id="PEDP01004301">
    <property type="protein sequence ID" value="POS82096.1"/>
    <property type="molecule type" value="Genomic_DNA"/>
</dbReference>
<protein>
    <recommendedName>
        <fullName evidence="4">Peptidase A2 domain-containing protein</fullName>
    </recommendedName>
</protein>
<evidence type="ECO:0000313" key="3">
    <source>
        <dbReference type="Proteomes" id="UP000237438"/>
    </source>
</evidence>
<sequence length="500" mass="57363">MSPELSRAFRNLSTRVVQKRGTKGPKVNSIAVNHEMRNNESSSLNNIISYVNMEERAFCVPAVIRTRKDGKIVDVKLPPSVAQADTGSDMVVISYGLIKYLNLPMKLLSENGFSGLTMNVANGTSSPLKYFTSFQINVLGISRHVEAFLRPWNSSNEQEFHLLLGLPWLHDANAKIYIRDSIIKIGDPNRSEKIVQIQGPEFTQSSHHKLILHPKQPKNRDPRSNCSESSSDDGDDSDYDSDSDISLDENIFEDNKLGQESKKKSAANTQSFYQTNKELKPSNYSQEFRSNINQGPKLLVDRRPLKRTMSNAPQSQIDSWFLKSQIKLGPLKQDQHDKITRLLYTYKDLNSTELAELPPTDLYIHRVRLKDGIKPWNRAKQRRWPQGKEFWLRRIINDGLKCGMYERTMEANGELSDWNAQANLVDKSDNPGEWDEPRLTFNYQNVVEDIPGFFVELSSTTHDYMGHPSHRLFHKLDFKHGYWAISVHPDDRKYFAFSIA</sequence>
<dbReference type="InterPro" id="IPR043502">
    <property type="entry name" value="DNA/RNA_pol_sf"/>
</dbReference>
<reference evidence="2 3" key="1">
    <citation type="submission" date="2017-10" db="EMBL/GenBank/DDBJ databases">
        <title>Development of genomic resources for the powdery mildew, Erysiphe pulchra.</title>
        <authorList>
            <person name="Wadl P.A."/>
            <person name="Mack B.M."/>
            <person name="Moore G."/>
            <person name="Beltz S.B."/>
        </authorList>
    </citation>
    <scope>NUCLEOTIDE SEQUENCE [LARGE SCALE GENOMIC DNA]</scope>
    <source>
        <strain evidence="2">Cflorida</strain>
    </source>
</reference>
<gene>
    <name evidence="2" type="ORF">EPUL_006187</name>
</gene>
<name>A0A2S4PJ68_9PEZI</name>
<feature type="compositionally biased region" description="Acidic residues" evidence="1">
    <location>
        <begin position="230"/>
        <end position="252"/>
    </location>
</feature>
<feature type="compositionally biased region" description="Basic and acidic residues" evidence="1">
    <location>
        <begin position="253"/>
        <end position="263"/>
    </location>
</feature>
<evidence type="ECO:0000313" key="2">
    <source>
        <dbReference type="EMBL" id="POS82096.1"/>
    </source>
</evidence>
<dbReference type="SUPFAM" id="SSF56672">
    <property type="entry name" value="DNA/RNA polymerases"/>
    <property type="match status" value="1"/>
</dbReference>
<dbReference type="CDD" id="cd00303">
    <property type="entry name" value="retropepsin_like"/>
    <property type="match status" value="1"/>
</dbReference>
<dbReference type="Proteomes" id="UP000237438">
    <property type="component" value="Unassembled WGS sequence"/>
</dbReference>
<organism evidence="2 3">
    <name type="scientific">Erysiphe pulchra</name>
    <dbReference type="NCBI Taxonomy" id="225359"/>
    <lineage>
        <taxon>Eukaryota</taxon>
        <taxon>Fungi</taxon>
        <taxon>Dikarya</taxon>
        <taxon>Ascomycota</taxon>
        <taxon>Pezizomycotina</taxon>
        <taxon>Leotiomycetes</taxon>
        <taxon>Erysiphales</taxon>
        <taxon>Erysiphaceae</taxon>
        <taxon>Erysiphe</taxon>
    </lineage>
</organism>
<comment type="caution">
    <text evidence="2">The sequence shown here is derived from an EMBL/GenBank/DDBJ whole genome shotgun (WGS) entry which is preliminary data.</text>
</comment>
<feature type="region of interest" description="Disordered" evidence="1">
    <location>
        <begin position="212"/>
        <end position="289"/>
    </location>
</feature>
<dbReference type="AlphaFoldDB" id="A0A2S4PJ68"/>
<evidence type="ECO:0008006" key="4">
    <source>
        <dbReference type="Google" id="ProtNLM"/>
    </source>
</evidence>
<feature type="non-terminal residue" evidence="2">
    <location>
        <position position="500"/>
    </location>
</feature>
<dbReference type="Gene3D" id="2.40.70.10">
    <property type="entry name" value="Acid Proteases"/>
    <property type="match status" value="1"/>
</dbReference>
<proteinExistence type="predicted"/>
<evidence type="ECO:0000256" key="1">
    <source>
        <dbReference type="SAM" id="MobiDB-lite"/>
    </source>
</evidence>
<dbReference type="Gene3D" id="3.10.10.10">
    <property type="entry name" value="HIV Type 1 Reverse Transcriptase, subunit A, domain 1"/>
    <property type="match status" value="1"/>
</dbReference>